<comment type="caution">
    <text evidence="2">The sequence shown here is derived from an EMBL/GenBank/DDBJ whole genome shotgun (WGS) entry which is preliminary data.</text>
</comment>
<dbReference type="SUPFAM" id="SSF50249">
    <property type="entry name" value="Nucleic acid-binding proteins"/>
    <property type="match status" value="1"/>
</dbReference>
<name>X1E1I6_9ZZZZ</name>
<feature type="non-terminal residue" evidence="2">
    <location>
        <position position="1"/>
    </location>
</feature>
<dbReference type="AlphaFoldDB" id="X1E1I6"/>
<feature type="domain" description="RecG wedge" evidence="1">
    <location>
        <begin position="68"/>
        <end position="126"/>
    </location>
</feature>
<dbReference type="InterPro" id="IPR033454">
    <property type="entry name" value="RecG_wedge"/>
</dbReference>
<dbReference type="InterPro" id="IPR012340">
    <property type="entry name" value="NA-bd_OB-fold"/>
</dbReference>
<organism evidence="2">
    <name type="scientific">marine sediment metagenome</name>
    <dbReference type="NCBI Taxonomy" id="412755"/>
    <lineage>
        <taxon>unclassified sequences</taxon>
        <taxon>metagenomes</taxon>
        <taxon>ecological metagenomes</taxon>
    </lineage>
</organism>
<evidence type="ECO:0000313" key="2">
    <source>
        <dbReference type="EMBL" id="GAH02498.1"/>
    </source>
</evidence>
<sequence length="131" mass="15397">EIIERFLISYSSKITAERIQLINELLDFINSKLNKNDQNDEINFLGKEKNRGSIPKETKQDPALFADIQTLWGIGENNKKLFNKLSIFQVYDLLRYFPRRYQDYSNLKPINDLMYGEEITVIGSISKQFIL</sequence>
<accession>X1E1I6</accession>
<reference evidence="2" key="1">
    <citation type="journal article" date="2014" name="Front. Microbiol.">
        <title>High frequency of phylogenetically diverse reductive dehalogenase-homologous genes in deep subseafloor sedimentary metagenomes.</title>
        <authorList>
            <person name="Kawai M."/>
            <person name="Futagami T."/>
            <person name="Toyoda A."/>
            <person name="Takaki Y."/>
            <person name="Nishi S."/>
            <person name="Hori S."/>
            <person name="Arai W."/>
            <person name="Tsubouchi T."/>
            <person name="Morono Y."/>
            <person name="Uchiyama I."/>
            <person name="Ito T."/>
            <person name="Fujiyama A."/>
            <person name="Inagaki F."/>
            <person name="Takami H."/>
        </authorList>
    </citation>
    <scope>NUCLEOTIDE SEQUENCE</scope>
    <source>
        <strain evidence="2">Expedition CK06-06</strain>
    </source>
</reference>
<dbReference type="Pfam" id="PF17191">
    <property type="entry name" value="RecG_wedge"/>
    <property type="match status" value="1"/>
</dbReference>
<protein>
    <recommendedName>
        <fullName evidence="1">RecG wedge domain-containing protein</fullName>
    </recommendedName>
</protein>
<gene>
    <name evidence="2" type="ORF">S01H4_41870</name>
</gene>
<proteinExistence type="predicted"/>
<evidence type="ECO:0000259" key="1">
    <source>
        <dbReference type="Pfam" id="PF17191"/>
    </source>
</evidence>
<dbReference type="EMBL" id="BART01022931">
    <property type="protein sequence ID" value="GAH02498.1"/>
    <property type="molecule type" value="Genomic_DNA"/>
</dbReference>